<evidence type="ECO:0000256" key="1">
    <source>
        <dbReference type="HAMAP-Rule" id="MF_00652"/>
    </source>
</evidence>
<dbReference type="InterPro" id="IPR005583">
    <property type="entry name" value="YaaA"/>
</dbReference>
<keyword evidence="3" id="KW-1185">Reference proteome</keyword>
<dbReference type="OrthoDB" id="9777133at2"/>
<dbReference type="GO" id="GO:0033194">
    <property type="term" value="P:response to hydroperoxide"/>
    <property type="evidence" value="ECO:0007669"/>
    <property type="project" value="TreeGrafter"/>
</dbReference>
<dbReference type="AlphaFoldDB" id="A0A1C7I5Y7"/>
<evidence type="ECO:0000313" key="3">
    <source>
        <dbReference type="Proteomes" id="UP000092574"/>
    </source>
</evidence>
<dbReference type="EMBL" id="CP015405">
    <property type="protein sequence ID" value="ANU75107.1"/>
    <property type="molecule type" value="Genomic_DNA"/>
</dbReference>
<dbReference type="KEGG" id="byl:A4V09_04625"/>
<dbReference type="HAMAP" id="MF_00652">
    <property type="entry name" value="UPF0246"/>
    <property type="match status" value="1"/>
</dbReference>
<sequence length="246" mass="28738">MKIIISPAKKMNINTDEPFETTMPVFIEEAKLLRGRLKGMEYGELKQLWQCNDRIAEENYLRLKELEPDKNMTPAVLSYEGIQYQYMAPQVFSKKQWVYVREHLRILSGLYGVLKPTDGVIPYRLEMQAKLGMDQTKDLYAFWGDRIYRELAEGEEFILNLASKEYSRAAEKYADREMRFVTCVFGELLDGKVKVKGTMAKMARGEMVRWLSEKNFTEPEEIKEFSGLAYGFDPSRSTEKELVFLK</sequence>
<dbReference type="PANTHER" id="PTHR30283">
    <property type="entry name" value="PEROXIDE STRESS RESPONSE PROTEIN YAAA"/>
    <property type="match status" value="1"/>
</dbReference>
<comment type="similarity">
    <text evidence="1">Belongs to the UPF0246 family.</text>
</comment>
<gene>
    <name evidence="2" type="ORF">A4V09_04625</name>
</gene>
<organism evidence="2 3">
    <name type="scientific">Blautia pseudococcoides</name>
    <dbReference type="NCBI Taxonomy" id="1796616"/>
    <lineage>
        <taxon>Bacteria</taxon>
        <taxon>Bacillati</taxon>
        <taxon>Bacillota</taxon>
        <taxon>Clostridia</taxon>
        <taxon>Lachnospirales</taxon>
        <taxon>Lachnospiraceae</taxon>
        <taxon>Blautia</taxon>
    </lineage>
</organism>
<name>A0A1C7I5Y7_9FIRM</name>
<proteinExistence type="inferred from homology"/>
<dbReference type="RefSeq" id="WP_065541322.1">
    <property type="nucleotide sequence ID" value="NZ_CP015405.2"/>
</dbReference>
<dbReference type="Pfam" id="PF03883">
    <property type="entry name" value="H2O2_YaaD"/>
    <property type="match status" value="1"/>
</dbReference>
<accession>A0A1C7I5Y7</accession>
<protein>
    <recommendedName>
        <fullName evidence="1">UPF0246 protein A4V09_04625</fullName>
    </recommendedName>
</protein>
<dbReference type="NCBIfam" id="NF002543">
    <property type="entry name" value="PRK02101.1-4"/>
    <property type="match status" value="1"/>
</dbReference>
<dbReference type="GO" id="GO:0005829">
    <property type="term" value="C:cytosol"/>
    <property type="evidence" value="ECO:0007669"/>
    <property type="project" value="TreeGrafter"/>
</dbReference>
<dbReference type="Proteomes" id="UP000092574">
    <property type="component" value="Chromosome"/>
</dbReference>
<reference evidence="2" key="1">
    <citation type="submission" date="2017-04" db="EMBL/GenBank/DDBJ databases">
        <title>Complete Genome Sequences of Twelve Strains of a Stable Defined Moderately Diverse Mouse Microbiota 2 (sDMDMm2).</title>
        <authorList>
            <person name="Uchimura Y."/>
            <person name="Wyss M."/>
            <person name="Brugiroux S."/>
            <person name="Limenitakis J.P."/>
            <person name="Stecher B."/>
            <person name="McCoy K.D."/>
            <person name="Macpherson A.J."/>
        </authorList>
    </citation>
    <scope>NUCLEOTIDE SEQUENCE</scope>
    <source>
        <strain evidence="2">YL58</strain>
    </source>
</reference>
<dbReference type="PANTHER" id="PTHR30283:SF4">
    <property type="entry name" value="PEROXIDE STRESS RESISTANCE PROTEIN YAAA"/>
    <property type="match status" value="1"/>
</dbReference>
<evidence type="ECO:0000313" key="2">
    <source>
        <dbReference type="EMBL" id="ANU75107.1"/>
    </source>
</evidence>